<gene>
    <name evidence="2" type="ORF">BQ4739_LOCUS5387</name>
</gene>
<feature type="compositionally biased region" description="Polar residues" evidence="1">
    <location>
        <begin position="51"/>
        <end position="61"/>
    </location>
</feature>
<evidence type="ECO:0000313" key="3">
    <source>
        <dbReference type="Proteomes" id="UP000256970"/>
    </source>
</evidence>
<feature type="compositionally biased region" description="Low complexity" evidence="1">
    <location>
        <begin position="219"/>
        <end position="236"/>
    </location>
</feature>
<accession>A0A383VI86</accession>
<feature type="region of interest" description="Disordered" evidence="1">
    <location>
        <begin position="1"/>
        <end position="96"/>
    </location>
</feature>
<evidence type="ECO:0000313" key="2">
    <source>
        <dbReference type="EMBL" id="SZX64911.1"/>
    </source>
</evidence>
<name>A0A383VI86_TETOB</name>
<reference evidence="2 3" key="1">
    <citation type="submission" date="2016-10" db="EMBL/GenBank/DDBJ databases">
        <authorList>
            <person name="Cai Z."/>
        </authorList>
    </citation>
    <scope>NUCLEOTIDE SEQUENCE [LARGE SCALE GENOMIC DNA]</scope>
</reference>
<feature type="compositionally biased region" description="Low complexity" evidence="1">
    <location>
        <begin position="36"/>
        <end position="48"/>
    </location>
</feature>
<organism evidence="2 3">
    <name type="scientific">Tetradesmus obliquus</name>
    <name type="common">Green alga</name>
    <name type="synonym">Acutodesmus obliquus</name>
    <dbReference type="NCBI Taxonomy" id="3088"/>
    <lineage>
        <taxon>Eukaryota</taxon>
        <taxon>Viridiplantae</taxon>
        <taxon>Chlorophyta</taxon>
        <taxon>core chlorophytes</taxon>
        <taxon>Chlorophyceae</taxon>
        <taxon>CS clade</taxon>
        <taxon>Sphaeropleales</taxon>
        <taxon>Scenedesmaceae</taxon>
        <taxon>Tetradesmus</taxon>
    </lineage>
</organism>
<proteinExistence type="predicted"/>
<feature type="compositionally biased region" description="Low complexity" evidence="1">
    <location>
        <begin position="19"/>
        <end position="29"/>
    </location>
</feature>
<dbReference type="Proteomes" id="UP000256970">
    <property type="component" value="Unassembled WGS sequence"/>
</dbReference>
<feature type="region of interest" description="Disordered" evidence="1">
    <location>
        <begin position="175"/>
        <end position="236"/>
    </location>
</feature>
<dbReference type="AlphaFoldDB" id="A0A383VI86"/>
<dbReference type="EMBL" id="FNXT01000504">
    <property type="protein sequence ID" value="SZX64911.1"/>
    <property type="molecule type" value="Genomic_DNA"/>
</dbReference>
<feature type="compositionally biased region" description="Acidic residues" evidence="1">
    <location>
        <begin position="194"/>
        <end position="218"/>
    </location>
</feature>
<protein>
    <submittedName>
        <fullName evidence="2">Uncharacterized protein</fullName>
    </submittedName>
</protein>
<evidence type="ECO:0000256" key="1">
    <source>
        <dbReference type="SAM" id="MobiDB-lite"/>
    </source>
</evidence>
<sequence>MAKRSSARQQARKLEKLTKAAAQALGKQQQQKKKQQQQQQQQQRPAKQPHQRSNQSETGSVAEQEPALGGSAAAASQGRCQARSQKKTKKQLNVSNLRARLHMGVQRRSMKLRAAPGGATDVVVFVHFPLGLNGKLRTVFQGVTKQQAGAILGALIEMTGWDDERLEAKYQELVSGGEDSAEHDDQGQQLEQDASSDADSELCSETAEEEDADAEDEQQQQQQGRRLRRLQQTGSRRVAEHAEQQQQRADDAAALQELNEVVADACGGMRGAVTAVLTGAQADGCLAEITKGQVRTAVEERTGWDLDRETGSAPLRKLFSEVLEELHTQFWSQAT</sequence>
<feature type="compositionally biased region" description="Low complexity" evidence="1">
    <location>
        <begin position="67"/>
        <end position="83"/>
    </location>
</feature>
<keyword evidence="3" id="KW-1185">Reference proteome</keyword>